<evidence type="ECO:0008006" key="3">
    <source>
        <dbReference type="Google" id="ProtNLM"/>
    </source>
</evidence>
<organism evidence="1 2">
    <name type="scientific">Stachybotrys chartarum (strain CBS 109288 / IBT 7711)</name>
    <name type="common">Toxic black mold</name>
    <name type="synonym">Stilbospora chartarum</name>
    <dbReference type="NCBI Taxonomy" id="1280523"/>
    <lineage>
        <taxon>Eukaryota</taxon>
        <taxon>Fungi</taxon>
        <taxon>Dikarya</taxon>
        <taxon>Ascomycota</taxon>
        <taxon>Pezizomycotina</taxon>
        <taxon>Sordariomycetes</taxon>
        <taxon>Hypocreomycetidae</taxon>
        <taxon>Hypocreales</taxon>
        <taxon>Stachybotryaceae</taxon>
        <taxon>Stachybotrys</taxon>
    </lineage>
</organism>
<protein>
    <recommendedName>
        <fullName evidence="3">F-box domain-containing protein</fullName>
    </recommendedName>
</protein>
<dbReference type="InterPro" id="IPR036047">
    <property type="entry name" value="F-box-like_dom_sf"/>
</dbReference>
<dbReference type="Proteomes" id="UP000028045">
    <property type="component" value="Unassembled WGS sequence"/>
</dbReference>
<dbReference type="OrthoDB" id="3766406at2759"/>
<accession>A0A084BC66</accession>
<dbReference type="AlphaFoldDB" id="A0A084BC66"/>
<proteinExistence type="predicted"/>
<dbReference type="SUPFAM" id="SSF81383">
    <property type="entry name" value="F-box domain"/>
    <property type="match status" value="1"/>
</dbReference>
<sequence>MQQPYPISPVCPESRASAPMSYLLMLPLEIIFLVQRLLRQSPECLCTLALTCKTFYRLVNPSSLVLSTVQRSELLALLEKDPSIGNRFYVCPGASALHRFSSFWMPLFLPSPYCLYPPVAPVRVGRLGPTLLSGTHQLGYHYARFVMNRHFYGAPCGIPSEKLTMTYTPEFPGWEQSWSARIIEDELFLCAAHTIDSSSMSDSELRAIVDSRSSCGICRHVIPSQISAIQKPRQPGSKEQFTPCRESHGSCSKCLTDYCTTIERKKLRYKATPYTQAEPADSFWVITIVAYHQLGGCRSPDDWKWAAITTSHQDPRDHYLNPAYRSGMVRRKWLGSFVGQVYRILEGMTEDVAELSRLATLNL</sequence>
<gene>
    <name evidence="1" type="ORF">S7711_10484</name>
</gene>
<evidence type="ECO:0000313" key="2">
    <source>
        <dbReference type="Proteomes" id="UP000028045"/>
    </source>
</evidence>
<dbReference type="HOGENOM" id="CLU_057724_0_0_1"/>
<evidence type="ECO:0000313" key="1">
    <source>
        <dbReference type="EMBL" id="KEY75145.1"/>
    </source>
</evidence>
<reference evidence="1 2" key="1">
    <citation type="journal article" date="2014" name="BMC Genomics">
        <title>Comparative genome sequencing reveals chemotype-specific gene clusters in the toxigenic black mold Stachybotrys.</title>
        <authorList>
            <person name="Semeiks J."/>
            <person name="Borek D."/>
            <person name="Otwinowski Z."/>
            <person name="Grishin N.V."/>
        </authorList>
    </citation>
    <scope>NUCLEOTIDE SEQUENCE [LARGE SCALE GENOMIC DNA]</scope>
    <source>
        <strain evidence="2">CBS 109288 / IBT 7711</strain>
    </source>
</reference>
<dbReference type="EMBL" id="KL647400">
    <property type="protein sequence ID" value="KEY75145.1"/>
    <property type="molecule type" value="Genomic_DNA"/>
</dbReference>
<name>A0A084BC66_STACB</name>
<keyword evidence="2" id="KW-1185">Reference proteome</keyword>